<evidence type="ECO:0000256" key="1">
    <source>
        <dbReference type="SAM" id="MobiDB-lite"/>
    </source>
</evidence>
<proteinExistence type="predicted"/>
<accession>A0A5J4UNH8</accession>
<dbReference type="EMBL" id="SNRW01014563">
    <property type="protein sequence ID" value="KAA6371345.1"/>
    <property type="molecule type" value="Genomic_DNA"/>
</dbReference>
<feature type="region of interest" description="Disordered" evidence="1">
    <location>
        <begin position="109"/>
        <end position="146"/>
    </location>
</feature>
<feature type="compositionally biased region" description="Basic and acidic residues" evidence="1">
    <location>
        <begin position="114"/>
        <end position="144"/>
    </location>
</feature>
<evidence type="ECO:0000313" key="3">
    <source>
        <dbReference type="Proteomes" id="UP000324800"/>
    </source>
</evidence>
<organism evidence="2 3">
    <name type="scientific">Streblomastix strix</name>
    <dbReference type="NCBI Taxonomy" id="222440"/>
    <lineage>
        <taxon>Eukaryota</taxon>
        <taxon>Metamonada</taxon>
        <taxon>Preaxostyla</taxon>
        <taxon>Oxymonadida</taxon>
        <taxon>Streblomastigidae</taxon>
        <taxon>Streblomastix</taxon>
    </lineage>
</organism>
<gene>
    <name evidence="2" type="ORF">EZS28_033129</name>
</gene>
<dbReference type="AlphaFoldDB" id="A0A5J4UNH8"/>
<evidence type="ECO:0000313" key="2">
    <source>
        <dbReference type="EMBL" id="KAA6371345.1"/>
    </source>
</evidence>
<name>A0A5J4UNH8_9EUKA</name>
<reference evidence="2 3" key="1">
    <citation type="submission" date="2019-03" db="EMBL/GenBank/DDBJ databases">
        <title>Single cell metagenomics reveals metabolic interactions within the superorganism composed of flagellate Streblomastix strix and complex community of Bacteroidetes bacteria on its surface.</title>
        <authorList>
            <person name="Treitli S.C."/>
            <person name="Kolisko M."/>
            <person name="Husnik F."/>
            <person name="Keeling P."/>
            <person name="Hampl V."/>
        </authorList>
    </citation>
    <scope>NUCLEOTIDE SEQUENCE [LARGE SCALE GENOMIC DNA]</scope>
    <source>
        <strain evidence="2">ST1C</strain>
    </source>
</reference>
<comment type="caution">
    <text evidence="2">The sequence shown here is derived from an EMBL/GenBank/DDBJ whole genome shotgun (WGS) entry which is preliminary data.</text>
</comment>
<evidence type="ECO:0008006" key="4">
    <source>
        <dbReference type="Google" id="ProtNLM"/>
    </source>
</evidence>
<sequence length="358" mass="40778">MKKSPSTSSLTDLKESEPTFVKLRLLSVILKLAEKIENPADLQILIPILEEIKKTGEKELSKKAQSILGCLQQAGITNPSLNDPNEKDKKIRLLEETIRRQEQQILRLNGENGRLIKENQKDHEEKSRRNAESERKDEQNKQQDEQQALQITELEWQLAINQSKNGPFVQIERETIIGEMPISITVQPGSYTKKINEFTYTSTEKGFKTFPLSPDVSQGIYKCEMKFNKQGDNHVGIMKSGLDIPFGKFPGFSPYSKDNAIFYYSGYTQQNSVGLQGNQQMKDGDQISLEVNLLATPRTAHLFINSLQQPVFVSGLPKSVQFWFFLNNKEDSISVLSIRLLNTPTAEKLSNKKELKWE</sequence>
<protein>
    <recommendedName>
        <fullName evidence="4">SPRY domain-containing protein</fullName>
    </recommendedName>
</protein>
<dbReference type="Proteomes" id="UP000324800">
    <property type="component" value="Unassembled WGS sequence"/>
</dbReference>